<evidence type="ECO:0000313" key="3">
    <source>
        <dbReference type="EMBL" id="OMO89033.1"/>
    </source>
</evidence>
<comment type="caution">
    <text evidence="3">The sequence shown here is derived from an EMBL/GenBank/DDBJ whole genome shotgun (WGS) entry which is preliminary data.</text>
</comment>
<evidence type="ECO:0000313" key="4">
    <source>
        <dbReference type="Proteomes" id="UP000187203"/>
    </source>
</evidence>
<dbReference type="OrthoDB" id="5835829at2759"/>
<evidence type="ECO:0000256" key="2">
    <source>
        <dbReference type="ARBA" id="ARBA00022679"/>
    </source>
</evidence>
<dbReference type="Gene3D" id="3.40.50.2000">
    <property type="entry name" value="Glycogen Phosphorylase B"/>
    <property type="match status" value="3"/>
</dbReference>
<dbReference type="GO" id="GO:0035251">
    <property type="term" value="F:UDP-glucosyltransferase activity"/>
    <property type="evidence" value="ECO:0007669"/>
    <property type="project" value="InterPro"/>
</dbReference>
<dbReference type="EMBL" id="AWUE01016916">
    <property type="protein sequence ID" value="OMO89033.1"/>
    <property type="molecule type" value="Genomic_DNA"/>
</dbReference>
<dbReference type="InterPro" id="IPR002213">
    <property type="entry name" value="UDP_glucos_trans"/>
</dbReference>
<dbReference type="STRING" id="93759.A0A1R3J2H3"/>
<comment type="similarity">
    <text evidence="1">Belongs to the UDP-glycosyltransferase family.</text>
</comment>
<sequence length="619" mass="68650">MAKKAELVFVPTPGMGHLVSTIQVAKLLVDLNSNLSITVLVLKPPSSSPTIIAKFDSLIARHVSDRIKFINLPQLEVDKDANPAKTMMTFLQAQRPHIKEVVNNIVRDSSSVPGSPQLVGFVLDMFFTSLIDLANEFGVPSYVFYTSGAAFLGFHLHVQALQDEQNINISELKDLDMEFNIPCYANPVPTKVFPGVVLKPESFNMKAELVFVPMPGLGHLVSTLELAKLLVDLNFNLSFTVLVIKSPSDQPTIAKIDSFIASTNSDRIKFINLPQGEIDKDAPPGKFMTAIIQSQRPQIKAAVKSIVRDSSSVPGSPQLAGFVFDMFLTSLTDLANEFGVPSYVFYTSGAAFLGFQLFIQAEANDNFNMTEFKDSDTEISVPTYVHSVPIKVFPSVMLKPETFDMVKRSTRELKEVKGIMVNTFSKLESHAIDSLSDSKLPCIYPVGPILNLKSPSEADQNSSLDIMEWLDQQPPSSVVFLCFGSMGSFGKDQVKEIAYALEHSGQRFLWSLRKPPADKRLIMVALQLLIQHKALYSGVAAQHSSHVIWRNKLWETSMTKDISGLISFKIRTNPILPTGRRAETPIIFLMEDTLRRIDPGVFNFFAAANDVRERLLPHP</sequence>
<dbReference type="AlphaFoldDB" id="A0A1R3J2H3"/>
<proteinExistence type="inferred from homology"/>
<accession>A0A1R3J2H3</accession>
<dbReference type="Proteomes" id="UP000187203">
    <property type="component" value="Unassembled WGS sequence"/>
</dbReference>
<name>A0A1R3J2H3_9ROSI</name>
<organism evidence="3 4">
    <name type="scientific">Corchorus olitorius</name>
    <dbReference type="NCBI Taxonomy" id="93759"/>
    <lineage>
        <taxon>Eukaryota</taxon>
        <taxon>Viridiplantae</taxon>
        <taxon>Streptophyta</taxon>
        <taxon>Embryophyta</taxon>
        <taxon>Tracheophyta</taxon>
        <taxon>Spermatophyta</taxon>
        <taxon>Magnoliopsida</taxon>
        <taxon>eudicotyledons</taxon>
        <taxon>Gunneridae</taxon>
        <taxon>Pentapetalae</taxon>
        <taxon>rosids</taxon>
        <taxon>malvids</taxon>
        <taxon>Malvales</taxon>
        <taxon>Malvaceae</taxon>
        <taxon>Grewioideae</taxon>
        <taxon>Apeibeae</taxon>
        <taxon>Corchorus</taxon>
    </lineage>
</organism>
<keyword evidence="4" id="KW-1185">Reference proteome</keyword>
<dbReference type="InterPro" id="IPR050481">
    <property type="entry name" value="UDP-glycosyltransf_plant"/>
</dbReference>
<gene>
    <name evidence="3" type="ORF">COLO4_19975</name>
</gene>
<dbReference type="PANTHER" id="PTHR48048:SF45">
    <property type="entry name" value="GLYCOSYLTRANSFERASE"/>
    <property type="match status" value="1"/>
</dbReference>
<protein>
    <submittedName>
        <fullName evidence="3">UDP-glucuronosyl/UDP-glucosyltransferase</fullName>
    </submittedName>
</protein>
<dbReference type="PANTHER" id="PTHR48048">
    <property type="entry name" value="GLYCOSYLTRANSFERASE"/>
    <property type="match status" value="1"/>
</dbReference>
<dbReference type="CDD" id="cd03784">
    <property type="entry name" value="GT1_Gtf-like"/>
    <property type="match status" value="1"/>
</dbReference>
<keyword evidence="2" id="KW-0808">Transferase</keyword>
<dbReference type="SUPFAM" id="SSF53756">
    <property type="entry name" value="UDP-Glycosyltransferase/glycogen phosphorylase"/>
    <property type="match status" value="2"/>
</dbReference>
<reference evidence="4" key="1">
    <citation type="submission" date="2013-09" db="EMBL/GenBank/DDBJ databases">
        <title>Corchorus olitorius genome sequencing.</title>
        <authorList>
            <person name="Alam M."/>
            <person name="Haque M.S."/>
            <person name="Islam M.S."/>
            <person name="Emdad E.M."/>
            <person name="Islam M.M."/>
            <person name="Ahmed B."/>
            <person name="Halim A."/>
            <person name="Hossen Q.M.M."/>
            <person name="Hossain M.Z."/>
            <person name="Ahmed R."/>
            <person name="Khan M.M."/>
            <person name="Islam R."/>
            <person name="Rashid M.M."/>
            <person name="Khan S.A."/>
            <person name="Rahman M.S."/>
            <person name="Alam M."/>
            <person name="Yahiya A.S."/>
            <person name="Khan M.S."/>
            <person name="Azam M.S."/>
            <person name="Haque T."/>
            <person name="Lashkar M.Z.H."/>
            <person name="Akhand A.I."/>
            <person name="Morshed G."/>
            <person name="Roy S."/>
            <person name="Uddin K.S."/>
            <person name="Rabeya T."/>
            <person name="Hossain A.S."/>
            <person name="Chowdhury A."/>
            <person name="Snigdha A.R."/>
            <person name="Mortoza M.S."/>
            <person name="Matin S.A."/>
            <person name="Hoque S.M.E."/>
            <person name="Islam M.K."/>
            <person name="Roy D.K."/>
            <person name="Haider R."/>
            <person name="Moosa M.M."/>
            <person name="Elias S.M."/>
            <person name="Hasan A.M."/>
            <person name="Jahan S."/>
            <person name="Shafiuddin M."/>
            <person name="Mahmood N."/>
            <person name="Shommy N.S."/>
        </authorList>
    </citation>
    <scope>NUCLEOTIDE SEQUENCE [LARGE SCALE GENOMIC DNA]</scope>
    <source>
        <strain evidence="4">cv. O-4</strain>
    </source>
</reference>
<evidence type="ECO:0000256" key="1">
    <source>
        <dbReference type="ARBA" id="ARBA00009995"/>
    </source>
</evidence>